<keyword evidence="1" id="KW-0812">Transmembrane</keyword>
<feature type="transmembrane region" description="Helical" evidence="1">
    <location>
        <begin position="88"/>
        <end position="105"/>
    </location>
</feature>
<dbReference type="EMBL" id="JBHSMU010000007">
    <property type="protein sequence ID" value="MFC5459463.1"/>
    <property type="molecule type" value="Genomic_DNA"/>
</dbReference>
<dbReference type="InterPro" id="IPR045708">
    <property type="entry name" value="DUF6064"/>
</dbReference>
<organism evidence="2 3">
    <name type="scientific">Massilia niabensis</name>
    <dbReference type="NCBI Taxonomy" id="544910"/>
    <lineage>
        <taxon>Bacteria</taxon>
        <taxon>Pseudomonadati</taxon>
        <taxon>Pseudomonadota</taxon>
        <taxon>Betaproteobacteria</taxon>
        <taxon>Burkholderiales</taxon>
        <taxon>Oxalobacteraceae</taxon>
        <taxon>Telluria group</taxon>
        <taxon>Massilia</taxon>
    </lineage>
</organism>
<feature type="transmembrane region" description="Helical" evidence="1">
    <location>
        <begin position="117"/>
        <end position="139"/>
    </location>
</feature>
<comment type="caution">
    <text evidence="2">The sequence shown here is derived from an EMBL/GenBank/DDBJ whole genome shotgun (WGS) entry which is preliminary data.</text>
</comment>
<accession>A0ABW0L112</accession>
<feature type="transmembrane region" description="Helical" evidence="1">
    <location>
        <begin position="57"/>
        <end position="76"/>
    </location>
</feature>
<feature type="transmembrane region" description="Helical" evidence="1">
    <location>
        <begin position="30"/>
        <end position="50"/>
    </location>
</feature>
<proteinExistence type="predicted"/>
<dbReference type="Proteomes" id="UP001596050">
    <property type="component" value="Unassembled WGS sequence"/>
</dbReference>
<keyword evidence="1" id="KW-0472">Membrane</keyword>
<evidence type="ECO:0000256" key="1">
    <source>
        <dbReference type="SAM" id="Phobius"/>
    </source>
</evidence>
<dbReference type="Pfam" id="PF19540">
    <property type="entry name" value="DUF6064"/>
    <property type="match status" value="1"/>
</dbReference>
<feature type="transmembrane region" description="Helical" evidence="1">
    <location>
        <begin position="198"/>
        <end position="216"/>
    </location>
</feature>
<keyword evidence="1" id="KW-1133">Transmembrane helix</keyword>
<name>A0ABW0L112_9BURK</name>
<dbReference type="RefSeq" id="WP_379781358.1">
    <property type="nucleotide sequence ID" value="NZ_JBHSMU010000007.1"/>
</dbReference>
<reference evidence="3" key="1">
    <citation type="journal article" date="2019" name="Int. J. Syst. Evol. Microbiol.">
        <title>The Global Catalogue of Microorganisms (GCM) 10K type strain sequencing project: providing services to taxonomists for standard genome sequencing and annotation.</title>
        <authorList>
            <consortium name="The Broad Institute Genomics Platform"/>
            <consortium name="The Broad Institute Genome Sequencing Center for Infectious Disease"/>
            <person name="Wu L."/>
            <person name="Ma J."/>
        </authorList>
    </citation>
    <scope>NUCLEOTIDE SEQUENCE [LARGE SCALE GENOMIC DNA]</scope>
    <source>
        <strain evidence="3">KACC 12649</strain>
    </source>
</reference>
<protein>
    <submittedName>
        <fullName evidence="2">DUF6064 family protein</fullName>
    </submittedName>
</protein>
<evidence type="ECO:0000313" key="3">
    <source>
        <dbReference type="Proteomes" id="UP001596050"/>
    </source>
</evidence>
<evidence type="ECO:0000313" key="2">
    <source>
        <dbReference type="EMBL" id="MFC5459463.1"/>
    </source>
</evidence>
<keyword evidence="3" id="KW-1185">Reference proteome</keyword>
<gene>
    <name evidence="2" type="ORF">ACFPN5_06545</name>
</gene>
<sequence>MSEWSTYSLSDLLMFSKATYFRLFELHNQALWPVQLAALSAGIVLLGCLLRGGDRAGRLVAVLLALAWIGVAWGYFAGRYATINTAAPYYAIAFAVQVGLLLWLASRRAAPRLTQPVGTLAKLALGIALLALVVYPLLAPLGGRPWTQAELFGLAPDPTVAFTFGALLLWRAGWMLWIVPLLWCAVTGATLTELGSRQAWVLPLTGLMALAIGLTASRRARLASR</sequence>